<dbReference type="Gene3D" id="1.50.40.10">
    <property type="entry name" value="Mitochondrial carrier domain"/>
    <property type="match status" value="1"/>
</dbReference>
<evidence type="ECO:0000256" key="13">
    <source>
        <dbReference type="SAM" id="MobiDB-lite"/>
    </source>
</evidence>
<name>A0ABR3VCE2_HUMIN</name>
<dbReference type="EMBL" id="JAZGSY010000178">
    <property type="protein sequence ID" value="KAL1839056.1"/>
    <property type="molecule type" value="Genomic_DNA"/>
</dbReference>
<evidence type="ECO:0000256" key="2">
    <source>
        <dbReference type="ARBA" id="ARBA00004448"/>
    </source>
</evidence>
<keyword evidence="10 11" id="KW-0472">Membrane</keyword>
<accession>A0ABR3VCE2</accession>
<keyword evidence="7" id="KW-0999">Mitochondrion inner membrane</keyword>
<evidence type="ECO:0000256" key="7">
    <source>
        <dbReference type="ARBA" id="ARBA00022792"/>
    </source>
</evidence>
<organism evidence="15 16">
    <name type="scientific">Humicola insolens</name>
    <name type="common">Soft-rot fungus</name>
    <dbReference type="NCBI Taxonomy" id="85995"/>
    <lineage>
        <taxon>Eukaryota</taxon>
        <taxon>Fungi</taxon>
        <taxon>Dikarya</taxon>
        <taxon>Ascomycota</taxon>
        <taxon>Pezizomycotina</taxon>
        <taxon>Sordariomycetes</taxon>
        <taxon>Sordariomycetidae</taxon>
        <taxon>Sordariales</taxon>
        <taxon>Chaetomiaceae</taxon>
        <taxon>Mycothermus</taxon>
    </lineage>
</organism>
<comment type="subcellular location">
    <subcellularLocation>
        <location evidence="2">Mitochondrion inner membrane</location>
        <topology evidence="2">Multi-pass membrane protein</topology>
    </subcellularLocation>
</comment>
<dbReference type="Proteomes" id="UP001583172">
    <property type="component" value="Unassembled WGS sequence"/>
</dbReference>
<keyword evidence="9" id="KW-0496">Mitochondrion</keyword>
<evidence type="ECO:0000256" key="4">
    <source>
        <dbReference type="ARBA" id="ARBA00022448"/>
    </source>
</evidence>
<evidence type="ECO:0000256" key="12">
    <source>
        <dbReference type="RuleBase" id="RU000488"/>
    </source>
</evidence>
<dbReference type="InterPro" id="IPR029069">
    <property type="entry name" value="HotDog_dom_sf"/>
</dbReference>
<dbReference type="SUPFAM" id="SSF54637">
    <property type="entry name" value="Thioesterase/thiol ester dehydrase-isomerase"/>
    <property type="match status" value="1"/>
</dbReference>
<dbReference type="PANTHER" id="PTHR24089">
    <property type="entry name" value="SOLUTE CARRIER FAMILY 25"/>
    <property type="match status" value="1"/>
</dbReference>
<dbReference type="Pfam" id="PF03061">
    <property type="entry name" value="4HBT"/>
    <property type="match status" value="1"/>
</dbReference>
<gene>
    <name evidence="15" type="ORF">VTJ49DRAFT_1920</name>
</gene>
<evidence type="ECO:0000313" key="16">
    <source>
        <dbReference type="Proteomes" id="UP001583172"/>
    </source>
</evidence>
<reference evidence="15 16" key="1">
    <citation type="journal article" date="2024" name="Commun. Biol.">
        <title>Comparative genomic analysis of thermophilic fungi reveals convergent evolutionary adaptations and gene losses.</title>
        <authorList>
            <person name="Steindorff A.S."/>
            <person name="Aguilar-Pontes M.V."/>
            <person name="Robinson A.J."/>
            <person name="Andreopoulos B."/>
            <person name="LaButti K."/>
            <person name="Kuo A."/>
            <person name="Mondo S."/>
            <person name="Riley R."/>
            <person name="Otillar R."/>
            <person name="Haridas S."/>
            <person name="Lipzen A."/>
            <person name="Grimwood J."/>
            <person name="Schmutz J."/>
            <person name="Clum A."/>
            <person name="Reid I.D."/>
            <person name="Moisan M.C."/>
            <person name="Butler G."/>
            <person name="Nguyen T.T.M."/>
            <person name="Dewar K."/>
            <person name="Conant G."/>
            <person name="Drula E."/>
            <person name="Henrissat B."/>
            <person name="Hansel C."/>
            <person name="Singer S."/>
            <person name="Hutchinson M.I."/>
            <person name="de Vries R.P."/>
            <person name="Natvig D.O."/>
            <person name="Powell A.J."/>
            <person name="Tsang A."/>
            <person name="Grigoriev I.V."/>
        </authorList>
    </citation>
    <scope>NUCLEOTIDE SEQUENCE [LARGE SCALE GENOMIC DNA]</scope>
    <source>
        <strain evidence="15 16">CBS 620.91</strain>
    </source>
</reference>
<dbReference type="InterPro" id="IPR023395">
    <property type="entry name" value="MCP_dom_sf"/>
</dbReference>
<evidence type="ECO:0000256" key="11">
    <source>
        <dbReference type="PROSITE-ProRule" id="PRU00282"/>
    </source>
</evidence>
<comment type="function">
    <text evidence="1">Mitochondrial transporter that mediates uptake of thiamine pyrophosphate (ThPP) into mitochondria.</text>
</comment>
<feature type="compositionally biased region" description="Low complexity" evidence="13">
    <location>
        <begin position="330"/>
        <end position="344"/>
    </location>
</feature>
<comment type="similarity">
    <text evidence="12">Belongs to the mitochondrial carrier (TC 2.A.29) family.</text>
</comment>
<evidence type="ECO:0000256" key="5">
    <source>
        <dbReference type="ARBA" id="ARBA00022692"/>
    </source>
</evidence>
<dbReference type="InterPro" id="IPR006683">
    <property type="entry name" value="Thioestr_dom"/>
</dbReference>
<dbReference type="InterPro" id="IPR018108">
    <property type="entry name" value="MCP_transmembrane"/>
</dbReference>
<keyword evidence="5 11" id="KW-0812">Transmembrane</keyword>
<keyword evidence="4 12" id="KW-0813">Transport</keyword>
<feature type="region of interest" description="Disordered" evidence="13">
    <location>
        <begin position="318"/>
        <end position="344"/>
    </location>
</feature>
<proteinExistence type="inferred from homology"/>
<dbReference type="CDD" id="cd03443">
    <property type="entry name" value="PaaI_thioesterase"/>
    <property type="match status" value="1"/>
</dbReference>
<keyword evidence="6" id="KW-0677">Repeat</keyword>
<evidence type="ECO:0000256" key="6">
    <source>
        <dbReference type="ARBA" id="ARBA00022737"/>
    </source>
</evidence>
<evidence type="ECO:0000313" key="15">
    <source>
        <dbReference type="EMBL" id="KAL1839056.1"/>
    </source>
</evidence>
<evidence type="ECO:0000256" key="1">
    <source>
        <dbReference type="ARBA" id="ARBA00002238"/>
    </source>
</evidence>
<dbReference type="SUPFAM" id="SSF103506">
    <property type="entry name" value="Mitochondrial carrier"/>
    <property type="match status" value="1"/>
</dbReference>
<evidence type="ECO:0000256" key="8">
    <source>
        <dbReference type="ARBA" id="ARBA00022989"/>
    </source>
</evidence>
<feature type="compositionally biased region" description="Low complexity" evidence="13">
    <location>
        <begin position="371"/>
        <end position="382"/>
    </location>
</feature>
<protein>
    <recommendedName>
        <fullName evidence="3">Mitochondrial thiamine pyrophosphate carrier 1</fullName>
    </recommendedName>
</protein>
<evidence type="ECO:0000256" key="3">
    <source>
        <dbReference type="ARBA" id="ARBA00021935"/>
    </source>
</evidence>
<feature type="region of interest" description="Disordered" evidence="13">
    <location>
        <begin position="362"/>
        <end position="393"/>
    </location>
</feature>
<dbReference type="Gene3D" id="3.10.129.10">
    <property type="entry name" value="Hotdog Thioesterase"/>
    <property type="match status" value="1"/>
</dbReference>
<keyword evidence="8" id="KW-1133">Transmembrane helix</keyword>
<keyword evidence="16" id="KW-1185">Reference proteome</keyword>
<dbReference type="InterPro" id="IPR002067">
    <property type="entry name" value="MCP"/>
</dbReference>
<comment type="caution">
    <text evidence="15">The sequence shown here is derived from an EMBL/GenBank/DDBJ whole genome shotgun (WGS) entry which is preliminary data.</text>
</comment>
<feature type="domain" description="Thioesterase" evidence="14">
    <location>
        <begin position="487"/>
        <end position="561"/>
    </location>
</feature>
<dbReference type="PRINTS" id="PR00926">
    <property type="entry name" value="MITOCARRIER"/>
</dbReference>
<sequence length="581" mass="62813">MPRTAADVSPAAVAPRREAAVCPTDDEARVPRKTAAKDKRSFDYVWRSGVAGGLAGCAAKTVVAPLDRVKILFQSNNPQFVKYTGSWAGVQAAIKEIYHQDGPLGLFRGHSATLLRIFPYAAIKFLAYEQIRAIVIPRKDKETPLRRLISGSMAGVTSVFFTYPLEVVRVRLAFETKKDGRHTFRSICKHIYNEGKYGKPTTTLGAATTTASAGIPASTSGPPVRGARAFGLANFYRGFAPTILGMLPYAGMSFLTHDTAGDLLRHPSIARYTTLPKPANAPPGKAAPLRSWAELFAGGIAGLVSQTASYPLEHIFTPTAMDPNAKPKAEQPNSQQQQPPQAAEQLDNKAILVPDLALIPAPPLNHTKNTAASSPSAPAPISKPRHHGPANHNQYISDPLAHFLAIPWTTALLKDPAVLAIEVTDRRPHPDGRERLMKRVMNSVGTVRACVTFVSVSSGRKGGEDPKRGSLLFHVLLDLGEDLCGYQGVMHGGAIMLMLDEAMCSAANNQSEAAIGVTATMKTKFHKAIKLPAIVLVRVRVIKREGRKILVKGWVENSNGELHAEAEAMLVDQTLRRRVKL</sequence>
<evidence type="ECO:0000259" key="14">
    <source>
        <dbReference type="Pfam" id="PF03061"/>
    </source>
</evidence>
<evidence type="ECO:0000256" key="10">
    <source>
        <dbReference type="ARBA" id="ARBA00023136"/>
    </source>
</evidence>
<evidence type="ECO:0000256" key="9">
    <source>
        <dbReference type="ARBA" id="ARBA00023128"/>
    </source>
</evidence>
<dbReference type="Pfam" id="PF00153">
    <property type="entry name" value="Mito_carr"/>
    <property type="match status" value="2"/>
</dbReference>
<feature type="repeat" description="Solcar" evidence="11">
    <location>
        <begin position="43"/>
        <end position="134"/>
    </location>
</feature>
<feature type="repeat" description="Solcar" evidence="11">
    <location>
        <begin position="142"/>
        <end position="263"/>
    </location>
</feature>
<dbReference type="PROSITE" id="PS50920">
    <property type="entry name" value="SOLCAR"/>
    <property type="match status" value="2"/>
</dbReference>